<dbReference type="KEGG" id="geh:HYN69_13495"/>
<accession>A0A2S0UNJ9</accession>
<protein>
    <submittedName>
        <fullName evidence="9">Ceramide glucosyltransferase</fullName>
    </submittedName>
</protein>
<dbReference type="InterPro" id="IPR025993">
    <property type="entry name" value="Ceramide_glucosylTrfase"/>
</dbReference>
<evidence type="ECO:0000313" key="9">
    <source>
        <dbReference type="EMBL" id="AWB49377.1"/>
    </source>
</evidence>
<evidence type="ECO:0000256" key="5">
    <source>
        <dbReference type="ARBA" id="ARBA00022679"/>
    </source>
</evidence>
<organism evidence="9 10">
    <name type="scientific">Paragemmobacter aquarius</name>
    <dbReference type="NCBI Taxonomy" id="2169400"/>
    <lineage>
        <taxon>Bacteria</taxon>
        <taxon>Pseudomonadati</taxon>
        <taxon>Pseudomonadota</taxon>
        <taxon>Alphaproteobacteria</taxon>
        <taxon>Rhodobacterales</taxon>
        <taxon>Paracoccaceae</taxon>
        <taxon>Paragemmobacter</taxon>
    </lineage>
</organism>
<dbReference type="OrthoDB" id="9814255at2"/>
<comment type="subcellular location">
    <subcellularLocation>
        <location evidence="1">Membrane</location>
        <topology evidence="1">Multi-pass membrane protein</topology>
    </subcellularLocation>
</comment>
<evidence type="ECO:0000256" key="2">
    <source>
        <dbReference type="ARBA" id="ARBA00004760"/>
    </source>
</evidence>
<comment type="pathway">
    <text evidence="3">Sphingolipid metabolism.</text>
</comment>
<comment type="pathway">
    <text evidence="2">Lipid metabolism; sphingolipid metabolism.</text>
</comment>
<gene>
    <name evidence="9" type="ORF">HYN69_13495</name>
</gene>
<dbReference type="GO" id="GO:0006679">
    <property type="term" value="P:glucosylceramide biosynthetic process"/>
    <property type="evidence" value="ECO:0007669"/>
    <property type="project" value="TreeGrafter"/>
</dbReference>
<keyword evidence="4" id="KW-0328">Glycosyltransferase</keyword>
<dbReference type="InterPro" id="IPR029044">
    <property type="entry name" value="Nucleotide-diphossugar_trans"/>
</dbReference>
<dbReference type="EMBL" id="CP028918">
    <property type="protein sequence ID" value="AWB49377.1"/>
    <property type="molecule type" value="Genomic_DNA"/>
</dbReference>
<sequence length="360" mass="38744">MISAVLVVLHIATCAIASLRLGRRQPAAKHRPSVTLLRPVCGLDAHDERTLGSSFAIDWPEYDVIFCAARADDAAVAVIRRLIAENPRIPAQLLIGEDRITRNPKLNNLAKGWHAAKGDRIVMADANLLLPRDYFERLVAAEAADTGLVSSPPIGTEADGLWGTLEAAFLNGNQARLQLCAAELGQGFAQGKTMMWQRHVLDRAGGIAALGRTLAEDVAATKLVRESGLRVSLTGAPFAQPIGHRGLRAVWARQLRWSKVRRDGFPALFLLEPLNGAALPVALASVGAGPATGLIVAVAVYGAELALCRFARWPVGRLSLPAMVLRDLMLPVLWVVTFTKRGFEWRGTALAPPRQPALGE</sequence>
<keyword evidence="10" id="KW-1185">Reference proteome</keyword>
<keyword evidence="5 9" id="KW-0808">Transferase</keyword>
<dbReference type="Pfam" id="PF13506">
    <property type="entry name" value="Glyco_transf_21"/>
    <property type="match status" value="1"/>
</dbReference>
<dbReference type="PANTHER" id="PTHR12726:SF0">
    <property type="entry name" value="CERAMIDE GLUCOSYLTRANSFERASE"/>
    <property type="match status" value="1"/>
</dbReference>
<evidence type="ECO:0000256" key="8">
    <source>
        <dbReference type="ARBA" id="ARBA00023136"/>
    </source>
</evidence>
<keyword evidence="8" id="KW-0472">Membrane</keyword>
<keyword evidence="7" id="KW-1133">Transmembrane helix</keyword>
<dbReference type="Gene3D" id="3.90.550.10">
    <property type="entry name" value="Spore Coat Polysaccharide Biosynthesis Protein SpsA, Chain A"/>
    <property type="match status" value="1"/>
</dbReference>
<keyword evidence="6" id="KW-0812">Transmembrane</keyword>
<reference evidence="9 10" key="1">
    <citation type="submission" date="2018-04" db="EMBL/GenBank/DDBJ databases">
        <title>Genome sequencing of Gemmobacter.</title>
        <authorList>
            <person name="Yi H."/>
            <person name="Baek M.-G."/>
        </authorList>
    </citation>
    <scope>NUCLEOTIDE SEQUENCE [LARGE SCALE GENOMIC DNA]</scope>
    <source>
        <strain evidence="9 10">HYN0069</strain>
    </source>
</reference>
<evidence type="ECO:0000256" key="1">
    <source>
        <dbReference type="ARBA" id="ARBA00004141"/>
    </source>
</evidence>
<dbReference type="PANTHER" id="PTHR12726">
    <property type="entry name" value="CERAMIDE GLUCOSYLTRANSFERASE"/>
    <property type="match status" value="1"/>
</dbReference>
<evidence type="ECO:0000256" key="4">
    <source>
        <dbReference type="ARBA" id="ARBA00022676"/>
    </source>
</evidence>
<dbReference type="GO" id="GO:0016020">
    <property type="term" value="C:membrane"/>
    <property type="evidence" value="ECO:0007669"/>
    <property type="project" value="UniProtKB-SubCell"/>
</dbReference>
<dbReference type="Proteomes" id="UP000244496">
    <property type="component" value="Chromosome"/>
</dbReference>
<evidence type="ECO:0000256" key="7">
    <source>
        <dbReference type="ARBA" id="ARBA00022989"/>
    </source>
</evidence>
<proteinExistence type="predicted"/>
<evidence type="ECO:0000256" key="3">
    <source>
        <dbReference type="ARBA" id="ARBA00004991"/>
    </source>
</evidence>
<dbReference type="SUPFAM" id="SSF53448">
    <property type="entry name" value="Nucleotide-diphospho-sugar transferases"/>
    <property type="match status" value="1"/>
</dbReference>
<name>A0A2S0UNJ9_9RHOB</name>
<evidence type="ECO:0000313" key="10">
    <source>
        <dbReference type="Proteomes" id="UP000244496"/>
    </source>
</evidence>
<dbReference type="AlphaFoldDB" id="A0A2S0UNJ9"/>
<evidence type="ECO:0000256" key="6">
    <source>
        <dbReference type="ARBA" id="ARBA00022692"/>
    </source>
</evidence>
<dbReference type="GO" id="GO:0008120">
    <property type="term" value="F:ceramide glucosyltransferase activity"/>
    <property type="evidence" value="ECO:0007669"/>
    <property type="project" value="TreeGrafter"/>
</dbReference>